<dbReference type="OrthoDB" id="6103986at2759"/>
<keyword evidence="2" id="KW-0067">ATP-binding</keyword>
<dbReference type="PANTHER" id="PTHR18934">
    <property type="entry name" value="ATP-DEPENDENT RNA HELICASE"/>
    <property type="match status" value="1"/>
</dbReference>
<accession>A0A4C1T0C6</accession>
<organism evidence="2 3">
    <name type="scientific">Eumeta variegata</name>
    <name type="common">Bagworm moth</name>
    <name type="synonym">Eumeta japonica</name>
    <dbReference type="NCBI Taxonomy" id="151549"/>
    <lineage>
        <taxon>Eukaryota</taxon>
        <taxon>Metazoa</taxon>
        <taxon>Ecdysozoa</taxon>
        <taxon>Arthropoda</taxon>
        <taxon>Hexapoda</taxon>
        <taxon>Insecta</taxon>
        <taxon>Pterygota</taxon>
        <taxon>Neoptera</taxon>
        <taxon>Endopterygota</taxon>
        <taxon>Lepidoptera</taxon>
        <taxon>Glossata</taxon>
        <taxon>Ditrysia</taxon>
        <taxon>Tineoidea</taxon>
        <taxon>Psychidae</taxon>
        <taxon>Oiketicinae</taxon>
        <taxon>Eumeta</taxon>
    </lineage>
</organism>
<evidence type="ECO:0000313" key="2">
    <source>
        <dbReference type="EMBL" id="GBP07584.1"/>
    </source>
</evidence>
<protein>
    <submittedName>
        <fullName evidence="2">Probable ATP-dependent RNA helicase YTHDC2</fullName>
    </submittedName>
</protein>
<dbReference type="Gene3D" id="3.40.50.300">
    <property type="entry name" value="P-loop containing nucleotide triphosphate hydrolases"/>
    <property type="match status" value="1"/>
</dbReference>
<dbReference type="Proteomes" id="UP000299102">
    <property type="component" value="Unassembled WGS sequence"/>
</dbReference>
<dbReference type="SMART" id="SM00847">
    <property type="entry name" value="HA2"/>
    <property type="match status" value="1"/>
</dbReference>
<evidence type="ECO:0000259" key="1">
    <source>
        <dbReference type="SMART" id="SM00847"/>
    </source>
</evidence>
<reference evidence="2 3" key="1">
    <citation type="journal article" date="2019" name="Commun. Biol.">
        <title>The bagworm genome reveals a unique fibroin gene that provides high tensile strength.</title>
        <authorList>
            <person name="Kono N."/>
            <person name="Nakamura H."/>
            <person name="Ohtoshi R."/>
            <person name="Tomita M."/>
            <person name="Numata K."/>
            <person name="Arakawa K."/>
        </authorList>
    </citation>
    <scope>NUCLEOTIDE SEQUENCE [LARGE SCALE GENOMIC DNA]</scope>
</reference>
<dbReference type="EMBL" id="BGZK01004209">
    <property type="protein sequence ID" value="GBP07584.1"/>
    <property type="molecule type" value="Genomic_DNA"/>
</dbReference>
<sequence length="148" mass="16841">MNTYDTITESSQLQSIWISQADASQRSGRAGRTQNGVCYRLYSKAKHQFMPQFSIPEFMRIPLTEICLYAKVLEPDYESVTDLGKHLVDLPLDVQLGKCLLYGVFLKCYDPILTICAYHSVKDPFILPTDRSAKAKLRSAQTVFRQVV</sequence>
<dbReference type="SUPFAM" id="SSF52540">
    <property type="entry name" value="P-loop containing nucleoside triphosphate hydrolases"/>
    <property type="match status" value="1"/>
</dbReference>
<dbReference type="Pfam" id="PF21010">
    <property type="entry name" value="HA2_C"/>
    <property type="match status" value="1"/>
</dbReference>
<feature type="domain" description="Helicase-associated" evidence="1">
    <location>
        <begin position="63"/>
        <end position="148"/>
    </location>
</feature>
<dbReference type="GO" id="GO:0004386">
    <property type="term" value="F:helicase activity"/>
    <property type="evidence" value="ECO:0007669"/>
    <property type="project" value="UniProtKB-KW"/>
</dbReference>
<keyword evidence="2" id="KW-0378">Hydrolase</keyword>
<dbReference type="PANTHER" id="PTHR18934:SF213">
    <property type="entry name" value="3'-5' RNA HELICASE YTHDC2"/>
    <property type="match status" value="1"/>
</dbReference>
<keyword evidence="3" id="KW-1185">Reference proteome</keyword>
<name>A0A4C1T0C6_EUMVA</name>
<dbReference type="Gene3D" id="1.20.120.1080">
    <property type="match status" value="1"/>
</dbReference>
<dbReference type="InterPro" id="IPR007502">
    <property type="entry name" value="Helicase-assoc_dom"/>
</dbReference>
<dbReference type="AlphaFoldDB" id="A0A4C1T0C6"/>
<dbReference type="InterPro" id="IPR027417">
    <property type="entry name" value="P-loop_NTPase"/>
</dbReference>
<proteinExistence type="predicted"/>
<dbReference type="GO" id="GO:0003723">
    <property type="term" value="F:RNA binding"/>
    <property type="evidence" value="ECO:0007669"/>
    <property type="project" value="TreeGrafter"/>
</dbReference>
<comment type="caution">
    <text evidence="2">The sequence shown here is derived from an EMBL/GenBank/DDBJ whole genome shotgun (WGS) entry which is preliminary data.</text>
</comment>
<keyword evidence="2" id="KW-0547">Nucleotide-binding</keyword>
<keyword evidence="2" id="KW-0347">Helicase</keyword>
<dbReference type="STRING" id="151549.A0A4C1T0C6"/>
<evidence type="ECO:0000313" key="3">
    <source>
        <dbReference type="Proteomes" id="UP000299102"/>
    </source>
</evidence>
<gene>
    <name evidence="2" type="primary">YTHDC2</name>
    <name evidence="2" type="ORF">EVAR_72049_1</name>
</gene>